<dbReference type="InterPro" id="IPR054613">
    <property type="entry name" value="Peptidase_S78_dom"/>
</dbReference>
<evidence type="ECO:0000313" key="5">
    <source>
        <dbReference type="EMBL" id="APO69059.1"/>
    </source>
</evidence>
<proteinExistence type="predicted"/>
<evidence type="ECO:0000256" key="2">
    <source>
        <dbReference type="ARBA" id="ARBA00022670"/>
    </source>
</evidence>
<dbReference type="EMBL" id="CP017101">
    <property type="protein sequence ID" value="APO69059.1"/>
    <property type="molecule type" value="Genomic_DNA"/>
</dbReference>
<keyword evidence="1" id="KW-1188">Viral release from host cell</keyword>
<dbReference type="AlphaFoldDB" id="A0A1L5NML1"/>
<sequence length="118" mass="12966">MPLRDRQRDSFSLLTRDLGKRIHALMSASVLDGLSIGFRPKRTRTGSGGVSRYLLEVDLRELSIVDEPSNDPARIASLSPSDAAFGRLRDALQNVKSSSLQTHDAAFEKLKAVMLDLA</sequence>
<dbReference type="GO" id="GO:0008233">
    <property type="term" value="F:peptidase activity"/>
    <property type="evidence" value="ECO:0007669"/>
    <property type="project" value="UniProtKB-KW"/>
</dbReference>
<organism evidence="5 6">
    <name type="scientific">Rhizobium gallicum</name>
    <dbReference type="NCBI Taxonomy" id="56730"/>
    <lineage>
        <taxon>Bacteria</taxon>
        <taxon>Pseudomonadati</taxon>
        <taxon>Pseudomonadota</taxon>
        <taxon>Alphaproteobacteria</taxon>
        <taxon>Hyphomicrobiales</taxon>
        <taxon>Rhizobiaceae</taxon>
        <taxon>Rhizobium/Agrobacterium group</taxon>
        <taxon>Rhizobium</taxon>
    </lineage>
</organism>
<evidence type="ECO:0000259" key="4">
    <source>
        <dbReference type="Pfam" id="PF04586"/>
    </source>
</evidence>
<accession>A0A1L5NML1</accession>
<reference evidence="5 6" key="1">
    <citation type="submission" date="2016-09" db="EMBL/GenBank/DDBJ databases">
        <title>The complete genome sequences of Rhizobium gallicum, symbiovars gallicum and phaseoli, symbionts associated to common bean (Phaseolus vulgaris).</title>
        <authorList>
            <person name="Bustos P."/>
            <person name="Santamaria R.I."/>
            <person name="Perez-Carrascal O.M."/>
            <person name="Juarez S."/>
            <person name="Lozano L."/>
            <person name="Martinez-Flores I."/>
            <person name="Martinez-Romero E."/>
            <person name="Cevallos M."/>
            <person name="Romero D."/>
            <person name="Davila G."/>
            <person name="Gonzalez V."/>
        </authorList>
    </citation>
    <scope>NUCLEOTIDE SEQUENCE [LARGE SCALE GENOMIC DNA]</scope>
    <source>
        <strain evidence="5 6">IE4872</strain>
    </source>
</reference>
<feature type="domain" description="Prohead serine protease" evidence="4">
    <location>
        <begin position="14"/>
        <end position="76"/>
    </location>
</feature>
<dbReference type="Proteomes" id="UP000184749">
    <property type="component" value="Chromosome"/>
</dbReference>
<dbReference type="GO" id="GO:0006508">
    <property type="term" value="P:proteolysis"/>
    <property type="evidence" value="ECO:0007669"/>
    <property type="project" value="UniProtKB-KW"/>
</dbReference>
<protein>
    <submittedName>
        <fullName evidence="5">HK97 family prohead peptidase protein</fullName>
    </submittedName>
</protein>
<evidence type="ECO:0000313" key="6">
    <source>
        <dbReference type="Proteomes" id="UP000184749"/>
    </source>
</evidence>
<keyword evidence="3" id="KW-0378">Hydrolase</keyword>
<evidence type="ECO:0000256" key="3">
    <source>
        <dbReference type="ARBA" id="ARBA00022801"/>
    </source>
</evidence>
<keyword evidence="2" id="KW-0645">Protease</keyword>
<name>A0A1L5NML1_9HYPH</name>
<evidence type="ECO:0000256" key="1">
    <source>
        <dbReference type="ARBA" id="ARBA00022612"/>
    </source>
</evidence>
<gene>
    <name evidence="5" type="ORF">IE4872_CH03466</name>
</gene>
<dbReference type="Pfam" id="PF04586">
    <property type="entry name" value="Peptidase_S78"/>
    <property type="match status" value="1"/>
</dbReference>